<dbReference type="Proteomes" id="UP000294813">
    <property type="component" value="Unassembled WGS sequence"/>
</dbReference>
<comment type="caution">
    <text evidence="1">The sequence shown here is derived from an EMBL/GenBank/DDBJ whole genome shotgun (WGS) entry which is preliminary data.</text>
</comment>
<dbReference type="AlphaFoldDB" id="A0A4R2RGV2"/>
<sequence>MGQRAVQWQFRGKTVEGTVLRGTEGNVWGGFEVGVGENDLKVGKVDSVD</sequence>
<reference evidence="1 2" key="1">
    <citation type="submission" date="2019-03" db="EMBL/GenBank/DDBJ databases">
        <title>Genomic Encyclopedia of Type Strains, Phase IV (KMG-IV): sequencing the most valuable type-strain genomes for metagenomic binning, comparative biology and taxonomic classification.</title>
        <authorList>
            <person name="Goeker M."/>
        </authorList>
    </citation>
    <scope>NUCLEOTIDE SEQUENCE [LARGE SCALE GENOMIC DNA]</scope>
    <source>
        <strain evidence="1 2">DSM 11170</strain>
    </source>
</reference>
<name>A0A4R2RGV2_9FIRM</name>
<evidence type="ECO:0000313" key="1">
    <source>
        <dbReference type="EMBL" id="TCP61808.1"/>
    </source>
</evidence>
<evidence type="ECO:0000313" key="2">
    <source>
        <dbReference type="Proteomes" id="UP000294813"/>
    </source>
</evidence>
<accession>A0A4R2RGV2</accession>
<dbReference type="EMBL" id="SLXT01000025">
    <property type="protein sequence ID" value="TCP61808.1"/>
    <property type="molecule type" value="Genomic_DNA"/>
</dbReference>
<organism evidence="1 2">
    <name type="scientific">Heliophilum fasciatum</name>
    <dbReference type="NCBI Taxonomy" id="35700"/>
    <lineage>
        <taxon>Bacteria</taxon>
        <taxon>Bacillati</taxon>
        <taxon>Bacillota</taxon>
        <taxon>Clostridia</taxon>
        <taxon>Eubacteriales</taxon>
        <taxon>Heliobacteriaceae</taxon>
        <taxon>Heliophilum</taxon>
    </lineage>
</organism>
<gene>
    <name evidence="1" type="ORF">EDD73_12540</name>
</gene>
<protein>
    <submittedName>
        <fullName evidence="1">Uncharacterized protein</fullName>
    </submittedName>
</protein>
<keyword evidence="2" id="KW-1185">Reference proteome</keyword>
<proteinExistence type="predicted"/>